<name>A0A8S1F2N3_9PELO</name>
<organism evidence="9 10">
    <name type="scientific">Caenorhabditis bovis</name>
    <dbReference type="NCBI Taxonomy" id="2654633"/>
    <lineage>
        <taxon>Eukaryota</taxon>
        <taxon>Metazoa</taxon>
        <taxon>Ecdysozoa</taxon>
        <taxon>Nematoda</taxon>
        <taxon>Chromadorea</taxon>
        <taxon>Rhabditida</taxon>
        <taxon>Rhabditina</taxon>
        <taxon>Rhabditomorpha</taxon>
        <taxon>Rhabditoidea</taxon>
        <taxon>Rhabditidae</taxon>
        <taxon>Peloderinae</taxon>
        <taxon>Caenorhabditis</taxon>
    </lineage>
</organism>
<evidence type="ECO:0000259" key="8">
    <source>
        <dbReference type="PROSITE" id="PS50071"/>
    </source>
</evidence>
<dbReference type="GO" id="GO:0000981">
    <property type="term" value="F:DNA-binding transcription factor activity, RNA polymerase II-specific"/>
    <property type="evidence" value="ECO:0007669"/>
    <property type="project" value="InterPro"/>
</dbReference>
<dbReference type="Gene3D" id="1.10.10.60">
    <property type="entry name" value="Homeodomain-like"/>
    <property type="match status" value="1"/>
</dbReference>
<evidence type="ECO:0000313" key="10">
    <source>
        <dbReference type="Proteomes" id="UP000494206"/>
    </source>
</evidence>
<feature type="compositionally biased region" description="Acidic residues" evidence="7">
    <location>
        <begin position="180"/>
        <end position="192"/>
    </location>
</feature>
<dbReference type="SUPFAM" id="SSF46689">
    <property type="entry name" value="Homeodomain-like"/>
    <property type="match status" value="1"/>
</dbReference>
<dbReference type="InterPro" id="IPR009057">
    <property type="entry name" value="Homeodomain-like_sf"/>
</dbReference>
<evidence type="ECO:0000256" key="7">
    <source>
        <dbReference type="SAM" id="MobiDB-lite"/>
    </source>
</evidence>
<feature type="DNA-binding region" description="Homeobox" evidence="5">
    <location>
        <begin position="115"/>
        <end position="174"/>
    </location>
</feature>
<evidence type="ECO:0000256" key="6">
    <source>
        <dbReference type="RuleBase" id="RU000682"/>
    </source>
</evidence>
<dbReference type="FunFam" id="1.10.10.60:FF:000373">
    <property type="entry name" value="Blast:Brain-specific homeobox protein"/>
    <property type="match status" value="1"/>
</dbReference>
<dbReference type="PROSITE" id="PS50071">
    <property type="entry name" value="HOMEOBOX_2"/>
    <property type="match status" value="1"/>
</dbReference>
<dbReference type="PRINTS" id="PR00024">
    <property type="entry name" value="HOMEOBOX"/>
</dbReference>
<proteinExistence type="predicted"/>
<comment type="caution">
    <text evidence="9">The sequence shown here is derived from an EMBL/GenBank/DDBJ whole genome shotgun (WGS) entry which is preliminary data.</text>
</comment>
<evidence type="ECO:0000313" key="9">
    <source>
        <dbReference type="EMBL" id="CAB3404811.1"/>
    </source>
</evidence>
<feature type="region of interest" description="Disordered" evidence="7">
    <location>
        <begin position="173"/>
        <end position="192"/>
    </location>
</feature>
<dbReference type="PANTHER" id="PTHR24333">
    <property type="entry name" value="HOMEO BOX HB9 LIKE A-RELATED"/>
    <property type="match status" value="1"/>
</dbReference>
<evidence type="ECO:0000256" key="4">
    <source>
        <dbReference type="ARBA" id="ARBA00023242"/>
    </source>
</evidence>
<dbReference type="GO" id="GO:0003677">
    <property type="term" value="F:DNA binding"/>
    <property type="evidence" value="ECO:0007669"/>
    <property type="project" value="UniProtKB-UniRule"/>
</dbReference>
<gene>
    <name evidence="9" type="ORF">CBOVIS_LOCUS7081</name>
</gene>
<dbReference type="AlphaFoldDB" id="A0A8S1F2N3"/>
<dbReference type="GO" id="GO:0005634">
    <property type="term" value="C:nucleus"/>
    <property type="evidence" value="ECO:0007669"/>
    <property type="project" value="UniProtKB-SubCell"/>
</dbReference>
<keyword evidence="3 5" id="KW-0371">Homeobox</keyword>
<dbReference type="InterPro" id="IPR001356">
    <property type="entry name" value="HD"/>
</dbReference>
<dbReference type="EMBL" id="CADEPM010000004">
    <property type="protein sequence ID" value="CAB3404811.1"/>
    <property type="molecule type" value="Genomic_DNA"/>
</dbReference>
<dbReference type="InterPro" id="IPR050848">
    <property type="entry name" value="Homeobox_TF"/>
</dbReference>
<dbReference type="InterPro" id="IPR017970">
    <property type="entry name" value="Homeobox_CS"/>
</dbReference>
<dbReference type="SMART" id="SM00389">
    <property type="entry name" value="HOX"/>
    <property type="match status" value="1"/>
</dbReference>
<dbReference type="Pfam" id="PF00046">
    <property type="entry name" value="Homeodomain"/>
    <property type="match status" value="1"/>
</dbReference>
<evidence type="ECO:0000256" key="1">
    <source>
        <dbReference type="ARBA" id="ARBA00004123"/>
    </source>
</evidence>
<keyword evidence="4 5" id="KW-0539">Nucleus</keyword>
<evidence type="ECO:0000256" key="5">
    <source>
        <dbReference type="PROSITE-ProRule" id="PRU00108"/>
    </source>
</evidence>
<keyword evidence="10" id="KW-1185">Reference proteome</keyword>
<reference evidence="9 10" key="1">
    <citation type="submission" date="2020-04" db="EMBL/GenBank/DDBJ databases">
        <authorList>
            <person name="Laetsch R D."/>
            <person name="Stevens L."/>
            <person name="Kumar S."/>
            <person name="Blaxter L. M."/>
        </authorList>
    </citation>
    <scope>NUCLEOTIDE SEQUENCE [LARGE SCALE GENOMIC DNA]</scope>
</reference>
<protein>
    <recommendedName>
        <fullName evidence="8">Homeobox domain-containing protein</fullName>
    </recommendedName>
</protein>
<evidence type="ECO:0000256" key="2">
    <source>
        <dbReference type="ARBA" id="ARBA00023125"/>
    </source>
</evidence>
<dbReference type="Proteomes" id="UP000494206">
    <property type="component" value="Unassembled WGS sequence"/>
</dbReference>
<dbReference type="PROSITE" id="PS00027">
    <property type="entry name" value="HOMEOBOX_1"/>
    <property type="match status" value="1"/>
</dbReference>
<keyword evidence="2 5" id="KW-0238">DNA-binding</keyword>
<comment type="subcellular location">
    <subcellularLocation>
        <location evidence="1 5 6">Nucleus</location>
    </subcellularLocation>
</comment>
<dbReference type="PANTHER" id="PTHR24333:SF8">
    <property type="entry name" value="HOMEOBOX PROTEIN CEH-62"/>
    <property type="match status" value="1"/>
</dbReference>
<dbReference type="InterPro" id="IPR020479">
    <property type="entry name" value="HD_metazoa"/>
</dbReference>
<evidence type="ECO:0000256" key="3">
    <source>
        <dbReference type="ARBA" id="ARBA00023155"/>
    </source>
</evidence>
<feature type="domain" description="Homeobox" evidence="8">
    <location>
        <begin position="113"/>
        <end position="173"/>
    </location>
</feature>
<accession>A0A8S1F2N3</accession>
<dbReference type="CDD" id="cd00086">
    <property type="entry name" value="homeodomain"/>
    <property type="match status" value="1"/>
</dbReference>
<sequence>MTSRFSIEDLLRGQSSELLRDHVKMLKGDDSVTTPSSSSSDECSEKSAAPATIHIKSDTIPLITSIDQQVPFWLAAAAFPLEQSLLLAQRNGIFPGIWTEQMRLANATKAYRSSRRKARTVFSDQQLQGLERRFESQRYLSTPERIELANALNLSETQVKTWFQNRRMKHKKVVRKDENCTENDVENDNESD</sequence>
<dbReference type="OrthoDB" id="6159439at2759"/>